<dbReference type="Pfam" id="PF00394">
    <property type="entry name" value="Cu-oxidase"/>
    <property type="match status" value="1"/>
</dbReference>
<sequence length="562" mass="62030">MQMISIRQAFLATVIGLGGVAFLLPSVVQSAPYQRPPAAESFSLAELDNEPICPEVDPVWREPQVIDGVAVKASPLCNPDNPADIAAFVKGTNNVSHDTIMETQLAMDAVTKGKDRDGDGDPDVIHVRLEVAELNGFSPDFPAPIPAYSVAPGVQPGFWVFAPKTRGMSTLNFESLQANYYLRAPSPTLRVEQGDTIKVTLENTHYLPHTIHFHGVDHPFIDAAGEGNDGVPQTSELPVMPGESRTYEMTPRHAGTMLYHCHVQPHSHIGMGLVGIMAVEENRPNNWVQTLNVGGGQVRHPSVAIKESFDREYDLLYQSVDQTLADKIKIANDARLIAQAINRDYNITEEPTNYFLLNGRSFPYTIRESLVVVKPDEQVKLRMANAGQDPVYVHSHGHKMTITAYDGAPHNPEAWITRDVYTVGPAQRLDLTLNTSIDGLHSYGEGIWLLHDHTERAVTTDGVNPGGDVTNIVYESFLSENGLPLGRGVDLKPYFSKEFYQREVPVWASFDQENLFGDVNKAPAQLQLQPVLVSFGIGVLLGGIVIGVRLIRIFRRRRPQEV</sequence>
<dbReference type="InterPro" id="IPR045087">
    <property type="entry name" value="Cu-oxidase_fam"/>
</dbReference>
<dbReference type="Gene3D" id="2.60.40.420">
    <property type="entry name" value="Cupredoxins - blue copper proteins"/>
    <property type="match status" value="2"/>
</dbReference>
<feature type="domain" description="Plastocyanin-like" evidence="4">
    <location>
        <begin position="184"/>
        <end position="282"/>
    </location>
</feature>
<dbReference type="InterPro" id="IPR002355">
    <property type="entry name" value="Cu_oxidase_Cu_BS"/>
</dbReference>
<name>A0A4V1AVI2_9GAMM</name>
<evidence type="ECO:0000313" key="5">
    <source>
        <dbReference type="EMBL" id="QBQ53225.1"/>
    </source>
</evidence>
<protein>
    <submittedName>
        <fullName evidence="5">Copper oxidase</fullName>
    </submittedName>
</protein>
<dbReference type="SUPFAM" id="SSF49503">
    <property type="entry name" value="Cupredoxins"/>
    <property type="match status" value="2"/>
</dbReference>
<dbReference type="PROSITE" id="PS00080">
    <property type="entry name" value="MULTICOPPER_OXIDASE2"/>
    <property type="match status" value="1"/>
</dbReference>
<gene>
    <name evidence="5" type="ORF">E3U44_00940</name>
</gene>
<dbReference type="PANTHER" id="PTHR11709">
    <property type="entry name" value="MULTI-COPPER OXIDASE"/>
    <property type="match status" value="1"/>
</dbReference>
<evidence type="ECO:0000256" key="2">
    <source>
        <dbReference type="SAM" id="Phobius"/>
    </source>
</evidence>
<dbReference type="InterPro" id="IPR001117">
    <property type="entry name" value="Cu-oxidase_2nd"/>
</dbReference>
<dbReference type="OrthoDB" id="9757546at2"/>
<feature type="domain" description="Plastocyanin-like" evidence="3">
    <location>
        <begin position="351"/>
        <end position="435"/>
    </location>
</feature>
<dbReference type="Proteomes" id="UP000294325">
    <property type="component" value="Chromosome"/>
</dbReference>
<evidence type="ECO:0000259" key="3">
    <source>
        <dbReference type="Pfam" id="PF00394"/>
    </source>
</evidence>
<organism evidence="5 6">
    <name type="scientific">Nitrosococcus wardiae</name>
    <dbReference type="NCBI Taxonomy" id="1814290"/>
    <lineage>
        <taxon>Bacteria</taxon>
        <taxon>Pseudomonadati</taxon>
        <taxon>Pseudomonadota</taxon>
        <taxon>Gammaproteobacteria</taxon>
        <taxon>Chromatiales</taxon>
        <taxon>Chromatiaceae</taxon>
        <taxon>Nitrosococcus</taxon>
    </lineage>
</organism>
<keyword evidence="2" id="KW-0472">Membrane</keyword>
<dbReference type="RefSeq" id="WP_134356241.1">
    <property type="nucleotide sequence ID" value="NZ_CP038033.1"/>
</dbReference>
<dbReference type="KEGG" id="nwr:E3U44_00940"/>
<evidence type="ECO:0000313" key="6">
    <source>
        <dbReference type="Proteomes" id="UP000294325"/>
    </source>
</evidence>
<dbReference type="InterPro" id="IPR008972">
    <property type="entry name" value="Cupredoxin"/>
</dbReference>
<keyword evidence="2" id="KW-0812">Transmembrane</keyword>
<dbReference type="GO" id="GO:0005507">
    <property type="term" value="F:copper ion binding"/>
    <property type="evidence" value="ECO:0007669"/>
    <property type="project" value="InterPro"/>
</dbReference>
<proteinExistence type="predicted"/>
<keyword evidence="6" id="KW-1185">Reference proteome</keyword>
<keyword evidence="2" id="KW-1133">Transmembrane helix</keyword>
<dbReference type="InterPro" id="IPR011707">
    <property type="entry name" value="Cu-oxidase-like_N"/>
</dbReference>
<evidence type="ECO:0000259" key="4">
    <source>
        <dbReference type="Pfam" id="PF07732"/>
    </source>
</evidence>
<accession>A0A4V1AVI2</accession>
<feature type="transmembrane region" description="Helical" evidence="2">
    <location>
        <begin position="531"/>
        <end position="551"/>
    </location>
</feature>
<reference evidence="5 6" key="1">
    <citation type="submission" date="2019-03" db="EMBL/GenBank/DDBJ databases">
        <title>The genome sequence of Nitrosococcus wardiae strain D1FHST reveals the archetypal metabolic capacity of ammonia-oxidizing Gammaproteobacteria.</title>
        <authorList>
            <person name="Wang L."/>
            <person name="Lim C.K."/>
            <person name="Hanson T.E."/>
            <person name="Dang H."/>
            <person name="Klotz M.G."/>
        </authorList>
    </citation>
    <scope>NUCLEOTIDE SEQUENCE [LARGE SCALE GENOMIC DNA]</scope>
    <source>
        <strain evidence="5 6">D1FHS</strain>
    </source>
</reference>
<dbReference type="Pfam" id="PF07732">
    <property type="entry name" value="Cu-oxidase_3"/>
    <property type="match status" value="1"/>
</dbReference>
<evidence type="ECO:0000256" key="1">
    <source>
        <dbReference type="ARBA" id="ARBA00022723"/>
    </source>
</evidence>
<dbReference type="AlphaFoldDB" id="A0A4V1AVI2"/>
<keyword evidence="1" id="KW-0479">Metal-binding</keyword>
<dbReference type="EMBL" id="CP038033">
    <property type="protein sequence ID" value="QBQ53225.1"/>
    <property type="molecule type" value="Genomic_DNA"/>
</dbReference>